<dbReference type="Proteomes" id="UP000321764">
    <property type="component" value="Unassembled WGS sequence"/>
</dbReference>
<comment type="caution">
    <text evidence="8">The sequence shown here is derived from an EMBL/GenBank/DDBJ whole genome shotgun (WGS) entry which is preliminary data.</text>
</comment>
<dbReference type="Pfam" id="PF03099">
    <property type="entry name" value="BPL_LplA_LipB"/>
    <property type="match status" value="1"/>
</dbReference>
<comment type="function">
    <text evidence="6">Acts both as a biotin--[acetyl-CoA-carboxylase] ligase and a biotin-operon repressor. In the presence of ATP, BirA activates biotin to form the BirA-biotinyl-5'-adenylate (BirA-bio-5'-AMP or holoBirA) complex. HoloBirA can either transfer the biotinyl moiety to the biotin carboxyl carrier protein (BCCP) subunit of acetyl-CoA carboxylase, or bind to the biotin operator site and inhibit transcription of the operon.</text>
</comment>
<gene>
    <name evidence="6" type="primary">birA</name>
    <name evidence="8" type="ORF">FME95_12330</name>
</gene>
<feature type="binding site" evidence="6">
    <location>
        <begin position="120"/>
        <end position="122"/>
    </location>
    <ligand>
        <name>biotin</name>
        <dbReference type="ChEBI" id="CHEBI:57586"/>
    </ligand>
</feature>
<proteinExistence type="inferred from homology"/>
<dbReference type="SUPFAM" id="SSF46785">
    <property type="entry name" value="Winged helix' DNA-binding domain"/>
    <property type="match status" value="1"/>
</dbReference>
<dbReference type="HAMAP" id="MF_00978">
    <property type="entry name" value="Bifunct_BirA"/>
    <property type="match status" value="1"/>
</dbReference>
<dbReference type="InterPro" id="IPR030855">
    <property type="entry name" value="Bifunct_BirA"/>
</dbReference>
<dbReference type="GO" id="GO:0006355">
    <property type="term" value="P:regulation of DNA-templated transcription"/>
    <property type="evidence" value="ECO:0007669"/>
    <property type="project" value="UniProtKB-UniRule"/>
</dbReference>
<evidence type="ECO:0000256" key="5">
    <source>
        <dbReference type="ARBA" id="ARBA00047846"/>
    </source>
</evidence>
<evidence type="ECO:0000256" key="6">
    <source>
        <dbReference type="HAMAP-Rule" id="MF_00978"/>
    </source>
</evidence>
<reference evidence="8 9" key="1">
    <citation type="submission" date="2019-07" db="EMBL/GenBank/DDBJ databases">
        <title>Reinekea sp. strain SSH23 genome sequencing and assembly.</title>
        <authorList>
            <person name="Kim I."/>
        </authorList>
    </citation>
    <scope>NUCLEOTIDE SEQUENCE [LARGE SCALE GENOMIC DNA]</scope>
    <source>
        <strain evidence="8 9">SSH23</strain>
    </source>
</reference>
<dbReference type="SUPFAM" id="SSF55681">
    <property type="entry name" value="Class II aaRS and biotin synthetases"/>
    <property type="match status" value="1"/>
</dbReference>
<feature type="binding site" evidence="6">
    <location>
        <position position="116"/>
    </location>
    <ligand>
        <name>biotin</name>
        <dbReference type="ChEBI" id="CHEBI:57586"/>
    </ligand>
</feature>
<dbReference type="InterPro" id="IPR036390">
    <property type="entry name" value="WH_DNA-bd_sf"/>
</dbReference>
<keyword evidence="6" id="KW-0805">Transcription regulation</keyword>
<keyword evidence="6" id="KW-0804">Transcription</keyword>
<dbReference type="SUPFAM" id="SSF50037">
    <property type="entry name" value="C-terminal domain of transcriptional repressors"/>
    <property type="match status" value="1"/>
</dbReference>
<feature type="domain" description="BPL/LPL catalytic" evidence="7">
    <location>
        <begin position="68"/>
        <end position="263"/>
    </location>
</feature>
<dbReference type="InterPro" id="IPR004408">
    <property type="entry name" value="Biotin_CoA_COase_ligase"/>
</dbReference>
<dbReference type="InterPro" id="IPR013196">
    <property type="entry name" value="HTH_11"/>
</dbReference>
<name>A0A5C8Z342_9GAMM</name>
<dbReference type="CDD" id="cd16442">
    <property type="entry name" value="BPL"/>
    <property type="match status" value="1"/>
</dbReference>
<dbReference type="Gene3D" id="1.10.10.10">
    <property type="entry name" value="Winged helix-like DNA-binding domain superfamily/Winged helix DNA-binding domain"/>
    <property type="match status" value="1"/>
</dbReference>
<evidence type="ECO:0000256" key="4">
    <source>
        <dbReference type="ARBA" id="ARBA00023267"/>
    </source>
</evidence>
<feature type="binding site" evidence="6">
    <location>
        <begin position="93"/>
        <end position="95"/>
    </location>
    <ligand>
        <name>biotin</name>
        <dbReference type="ChEBI" id="CHEBI:57586"/>
    </ligand>
</feature>
<keyword evidence="3 6" id="KW-0067">ATP-binding</keyword>
<evidence type="ECO:0000256" key="2">
    <source>
        <dbReference type="ARBA" id="ARBA00022741"/>
    </source>
</evidence>
<dbReference type="RefSeq" id="WP_147714811.1">
    <property type="nucleotide sequence ID" value="NZ_VKAD01000003.1"/>
</dbReference>
<dbReference type="AlphaFoldDB" id="A0A5C8Z342"/>
<protein>
    <recommendedName>
        <fullName evidence="6">Bifunctional ligase/repressor BirA</fullName>
    </recommendedName>
    <alternativeName>
        <fullName evidence="6">Biotin operon repressor</fullName>
    </alternativeName>
    <alternativeName>
        <fullName evidence="6">Biotin--[acetyl-CoA-carboxylase] ligase</fullName>
        <ecNumber evidence="6">6.3.4.15</ecNumber>
    </alternativeName>
    <alternativeName>
        <fullName evidence="6">Biotin--protein ligase</fullName>
    </alternativeName>
    <alternativeName>
        <fullName evidence="6">Biotin-[acetyl-CoA carboxylase] synthetase</fullName>
    </alternativeName>
</protein>
<dbReference type="InterPro" id="IPR004143">
    <property type="entry name" value="BPL_LPL_catalytic"/>
</dbReference>
<comment type="catalytic activity">
    <reaction evidence="5 6">
        <text>biotin + L-lysyl-[protein] + ATP = N(6)-biotinyl-L-lysyl-[protein] + AMP + diphosphate + H(+)</text>
        <dbReference type="Rhea" id="RHEA:11756"/>
        <dbReference type="Rhea" id="RHEA-COMP:9752"/>
        <dbReference type="Rhea" id="RHEA-COMP:10505"/>
        <dbReference type="ChEBI" id="CHEBI:15378"/>
        <dbReference type="ChEBI" id="CHEBI:29969"/>
        <dbReference type="ChEBI" id="CHEBI:30616"/>
        <dbReference type="ChEBI" id="CHEBI:33019"/>
        <dbReference type="ChEBI" id="CHEBI:57586"/>
        <dbReference type="ChEBI" id="CHEBI:83144"/>
        <dbReference type="ChEBI" id="CHEBI:456215"/>
        <dbReference type="EC" id="6.3.4.15"/>
    </reaction>
</comment>
<dbReference type="PANTHER" id="PTHR12835:SF5">
    <property type="entry name" value="BIOTIN--PROTEIN LIGASE"/>
    <property type="match status" value="1"/>
</dbReference>
<dbReference type="NCBIfam" id="TIGR00121">
    <property type="entry name" value="birA_ligase"/>
    <property type="match status" value="1"/>
</dbReference>
<dbReference type="GO" id="GO:0005524">
    <property type="term" value="F:ATP binding"/>
    <property type="evidence" value="ECO:0007669"/>
    <property type="project" value="UniProtKB-UniRule"/>
</dbReference>
<dbReference type="PANTHER" id="PTHR12835">
    <property type="entry name" value="BIOTIN PROTEIN LIGASE"/>
    <property type="match status" value="1"/>
</dbReference>
<evidence type="ECO:0000313" key="9">
    <source>
        <dbReference type="Proteomes" id="UP000321764"/>
    </source>
</evidence>
<dbReference type="Gene3D" id="3.30.930.10">
    <property type="entry name" value="Bira Bifunctional Protein, Domain 2"/>
    <property type="match status" value="1"/>
</dbReference>
<dbReference type="GO" id="GO:0004077">
    <property type="term" value="F:biotin--[biotin carboxyl-carrier protein] ligase activity"/>
    <property type="evidence" value="ECO:0007669"/>
    <property type="project" value="UniProtKB-UniRule"/>
</dbReference>
<dbReference type="InterPro" id="IPR036388">
    <property type="entry name" value="WH-like_DNA-bd_sf"/>
</dbReference>
<dbReference type="PROSITE" id="PS51733">
    <property type="entry name" value="BPL_LPL_CATALYTIC"/>
    <property type="match status" value="1"/>
</dbReference>
<keyword evidence="9" id="KW-1185">Reference proteome</keyword>
<comment type="similarity">
    <text evidence="6">Belongs to the biotin--protein ligase family.</text>
</comment>
<accession>A0A5C8Z342</accession>
<dbReference type="EMBL" id="VKAD01000003">
    <property type="protein sequence ID" value="TXR51316.1"/>
    <property type="molecule type" value="Genomic_DNA"/>
</dbReference>
<dbReference type="Gene3D" id="2.30.30.100">
    <property type="match status" value="1"/>
</dbReference>
<keyword evidence="2 6" id="KW-0547">Nucleotide-binding</keyword>
<dbReference type="Pfam" id="PF08279">
    <property type="entry name" value="HTH_11"/>
    <property type="match status" value="1"/>
</dbReference>
<dbReference type="Pfam" id="PF02237">
    <property type="entry name" value="BPL_C"/>
    <property type="match status" value="1"/>
</dbReference>
<evidence type="ECO:0000259" key="7">
    <source>
        <dbReference type="PROSITE" id="PS51733"/>
    </source>
</evidence>
<evidence type="ECO:0000313" key="8">
    <source>
        <dbReference type="EMBL" id="TXR51316.1"/>
    </source>
</evidence>
<dbReference type="InterPro" id="IPR003142">
    <property type="entry name" value="BPL_C"/>
</dbReference>
<dbReference type="GO" id="GO:0005737">
    <property type="term" value="C:cytoplasm"/>
    <property type="evidence" value="ECO:0007669"/>
    <property type="project" value="TreeGrafter"/>
</dbReference>
<dbReference type="GO" id="GO:0003677">
    <property type="term" value="F:DNA binding"/>
    <property type="evidence" value="ECO:0007669"/>
    <property type="project" value="UniProtKB-UniRule"/>
</dbReference>
<keyword evidence="6" id="KW-0678">Repressor</keyword>
<dbReference type="InterPro" id="IPR045864">
    <property type="entry name" value="aa-tRNA-synth_II/BPL/LPL"/>
</dbReference>
<feature type="binding site" evidence="6">
    <location>
        <position position="187"/>
    </location>
    <ligand>
        <name>biotin</name>
        <dbReference type="ChEBI" id="CHEBI:57586"/>
    </ligand>
</feature>
<organism evidence="8 9">
    <name type="scientific">Reinekea thalattae</name>
    <dbReference type="NCBI Taxonomy" id="2593301"/>
    <lineage>
        <taxon>Bacteria</taxon>
        <taxon>Pseudomonadati</taxon>
        <taxon>Pseudomonadota</taxon>
        <taxon>Gammaproteobacteria</taxon>
        <taxon>Oceanospirillales</taxon>
        <taxon>Saccharospirillaceae</taxon>
        <taxon>Reinekea</taxon>
    </lineage>
</organism>
<sequence>MEQKIRLLSVMSDGALRSGPSLAEELGVTRATVSQWIQALEGLGLEFNKVKGKGYRLCTPVQLLDRQRLVADLTSKATDASFAVVDVLAQTHSTNSVALDADYKTGRWHLYAAEHQTAGRGRRGRVWQSMPCTNLMFSLGYQASLPMSLIYLSSLIVGYAIADELNQRYQIDAKIKWPNDIYIADKKLAGVLCELKGTPADEVLLVLGVGINLLARPVLASDPNAVVANMPTSLAEVFGGDIDRTSLLAALVSRIVGVMADIDRLGVAWFIEQWSRLDMLQGQPLRLIKGSDCYQGLGRGIDEAGQLRVETEHGEVLLFNGGEVSVRRADA</sequence>
<keyword evidence="1 6" id="KW-0436">Ligase</keyword>
<dbReference type="OrthoDB" id="9807064at2"/>
<evidence type="ECO:0000256" key="3">
    <source>
        <dbReference type="ARBA" id="ARBA00022840"/>
    </source>
</evidence>
<dbReference type="EC" id="6.3.4.15" evidence="6"/>
<evidence type="ECO:0000256" key="1">
    <source>
        <dbReference type="ARBA" id="ARBA00022598"/>
    </source>
</evidence>
<keyword evidence="6" id="KW-0238">DNA-binding</keyword>
<keyword evidence="4 6" id="KW-0092">Biotin</keyword>
<dbReference type="InterPro" id="IPR008988">
    <property type="entry name" value="Transcriptional_repressor_C"/>
</dbReference>
<feature type="DNA-binding region" description="H-T-H motif" evidence="6">
    <location>
        <begin position="19"/>
        <end position="38"/>
    </location>
</feature>